<dbReference type="GO" id="GO:0005886">
    <property type="term" value="C:plasma membrane"/>
    <property type="evidence" value="ECO:0007669"/>
    <property type="project" value="TreeGrafter"/>
</dbReference>
<protein>
    <submittedName>
        <fullName evidence="12">Potassium channel</fullName>
    </submittedName>
</protein>
<keyword evidence="4 10" id="KW-1133">Transmembrane helix</keyword>
<dbReference type="Pfam" id="PF07885">
    <property type="entry name" value="Ion_trans_2"/>
    <property type="match status" value="2"/>
</dbReference>
<evidence type="ECO:0000313" key="13">
    <source>
        <dbReference type="Proteomes" id="UP001163105"/>
    </source>
</evidence>
<keyword evidence="7 8" id="KW-0407">Ion channel</keyword>
<evidence type="ECO:0000259" key="11">
    <source>
        <dbReference type="Pfam" id="PF07885"/>
    </source>
</evidence>
<dbReference type="PRINTS" id="PR01333">
    <property type="entry name" value="2POREKCHANEL"/>
</dbReference>
<comment type="similarity">
    <text evidence="8">Belongs to the two pore domain potassium channel (TC 1.A.1.8) family.</text>
</comment>
<dbReference type="Proteomes" id="UP001163105">
    <property type="component" value="Unassembled WGS sequence"/>
</dbReference>
<evidence type="ECO:0000256" key="8">
    <source>
        <dbReference type="RuleBase" id="RU003857"/>
    </source>
</evidence>
<feature type="transmembrane region" description="Helical" evidence="10">
    <location>
        <begin position="12"/>
        <end position="36"/>
    </location>
</feature>
<dbReference type="SUPFAM" id="SSF81324">
    <property type="entry name" value="Voltage-gated potassium channels"/>
    <property type="match status" value="2"/>
</dbReference>
<evidence type="ECO:0000256" key="5">
    <source>
        <dbReference type="ARBA" id="ARBA00023065"/>
    </source>
</evidence>
<dbReference type="EMBL" id="JAQHRD010000004">
    <property type="protein sequence ID" value="KAJ6441601.1"/>
    <property type="molecule type" value="Genomic_DNA"/>
</dbReference>
<feature type="domain" description="Potassium channel" evidence="11">
    <location>
        <begin position="136"/>
        <end position="208"/>
    </location>
</feature>
<sequence>MELIRSVSNFLARLTAVNAVQLAVAIIANIFLLLNMSRRVRFTVAQPITITGWYISAICLVTLLSVSSGPALRESEQPQSEFIWGQAFFYAIWATILYFLVATLLVVTYWGAHSGRYSKDFNLTTSQRTLMLQTIIFLGHLLIGALVFSAIEDWPYLDGVYWADVTVFTVGFGDFTVTTALGRALLFPYALIGIISLGLIIASIRNMLLERGRGRLHARVQENVRRRMVRTMSRGGKDAILTPIEPTTNRDDTPRSEFERRRMEFQLMRRIQKKVATRRRWGALITSALAWLLLLLVGAFVFSRCERSYQDWTYYEAFYFCYVALLTIGYGDLVPNSNAGRSFFVFWSLLALPSATILISSAGDTVIKFIRDVTIQIGHVTILPGDDDFKHSFKGMVHKLTCGQVFRRVYTMDRDIESRNHLSEKPTPISSHVKHAAKSSLSKVKRHTQASASSDHVTSARHRHVPAMDVTQAHRGNLDNLPTGHDFSILLVSEIQTVARHAREARAKRYSFDEWAWYLRLIGEDERKPDTHKKAQPQARKSFKRDHKSHEKKPSASPQPAAARGDHGALNGHDDERVKWSWVDHQSPVFGEKGESDWILAKLVDRLRESLWTTKMELEDHLR</sequence>
<dbReference type="GO" id="GO:0015271">
    <property type="term" value="F:outward rectifier potassium channel activity"/>
    <property type="evidence" value="ECO:0007669"/>
    <property type="project" value="TreeGrafter"/>
</dbReference>
<dbReference type="InterPro" id="IPR013099">
    <property type="entry name" value="K_chnl_dom"/>
</dbReference>
<dbReference type="PANTHER" id="PTHR11003">
    <property type="entry name" value="POTASSIUM CHANNEL, SUBFAMILY K"/>
    <property type="match status" value="1"/>
</dbReference>
<feature type="compositionally biased region" description="Basic residues" evidence="9">
    <location>
        <begin position="432"/>
        <end position="448"/>
    </location>
</feature>
<evidence type="ECO:0000256" key="4">
    <source>
        <dbReference type="ARBA" id="ARBA00022989"/>
    </source>
</evidence>
<evidence type="ECO:0000256" key="7">
    <source>
        <dbReference type="ARBA" id="ARBA00023303"/>
    </source>
</evidence>
<dbReference type="GO" id="GO:0030322">
    <property type="term" value="P:stabilization of membrane potential"/>
    <property type="evidence" value="ECO:0007669"/>
    <property type="project" value="TreeGrafter"/>
</dbReference>
<keyword evidence="3 8" id="KW-0812">Transmembrane</keyword>
<reference evidence="12" key="1">
    <citation type="submission" date="2023-01" db="EMBL/GenBank/DDBJ databases">
        <title>The growth and conidiation of Purpureocillium lavendulum are regulated by nitrogen source and histone H3K14 acetylation.</title>
        <authorList>
            <person name="Tang P."/>
            <person name="Han J."/>
            <person name="Zhang C."/>
            <person name="Tang P."/>
            <person name="Qi F."/>
            <person name="Zhang K."/>
            <person name="Liang L."/>
        </authorList>
    </citation>
    <scope>NUCLEOTIDE SEQUENCE</scope>
    <source>
        <strain evidence="12">YMF1.00683</strain>
    </source>
</reference>
<comment type="subcellular location">
    <subcellularLocation>
        <location evidence="1">Membrane</location>
        <topology evidence="1">Multi-pass membrane protein</topology>
    </subcellularLocation>
</comment>
<proteinExistence type="inferred from homology"/>
<evidence type="ECO:0000313" key="12">
    <source>
        <dbReference type="EMBL" id="KAJ6441601.1"/>
    </source>
</evidence>
<feature type="transmembrane region" description="Helical" evidence="10">
    <location>
        <begin position="186"/>
        <end position="209"/>
    </location>
</feature>
<keyword evidence="2 8" id="KW-0813">Transport</keyword>
<evidence type="ECO:0000256" key="3">
    <source>
        <dbReference type="ARBA" id="ARBA00022692"/>
    </source>
</evidence>
<name>A0AB34FS08_9HYPO</name>
<feature type="transmembrane region" description="Helical" evidence="10">
    <location>
        <begin position="343"/>
        <end position="363"/>
    </location>
</feature>
<keyword evidence="13" id="KW-1185">Reference proteome</keyword>
<feature type="compositionally biased region" description="Basic residues" evidence="9">
    <location>
        <begin position="534"/>
        <end position="547"/>
    </location>
</feature>
<keyword evidence="6 10" id="KW-0472">Membrane</keyword>
<comment type="caution">
    <text evidence="12">The sequence shown here is derived from an EMBL/GenBank/DDBJ whole genome shotgun (WGS) entry which is preliminary data.</text>
</comment>
<feature type="region of interest" description="Disordered" evidence="9">
    <location>
        <begin position="528"/>
        <end position="570"/>
    </location>
</feature>
<gene>
    <name evidence="12" type="primary">KCNKF</name>
    <name evidence="12" type="ORF">O9K51_05152</name>
</gene>
<dbReference type="AlphaFoldDB" id="A0AB34FS08"/>
<evidence type="ECO:0000256" key="2">
    <source>
        <dbReference type="ARBA" id="ARBA00022448"/>
    </source>
</evidence>
<feature type="region of interest" description="Disordered" evidence="9">
    <location>
        <begin position="420"/>
        <end position="460"/>
    </location>
</feature>
<keyword evidence="5 8" id="KW-0406">Ion transport</keyword>
<dbReference type="PANTHER" id="PTHR11003:SF301">
    <property type="entry name" value="POTASSIUM CHANNEL PROTEIN"/>
    <property type="match status" value="1"/>
</dbReference>
<dbReference type="InterPro" id="IPR003280">
    <property type="entry name" value="2pore_dom_K_chnl"/>
</dbReference>
<organism evidence="12 13">
    <name type="scientific">Purpureocillium lavendulum</name>
    <dbReference type="NCBI Taxonomy" id="1247861"/>
    <lineage>
        <taxon>Eukaryota</taxon>
        <taxon>Fungi</taxon>
        <taxon>Dikarya</taxon>
        <taxon>Ascomycota</taxon>
        <taxon>Pezizomycotina</taxon>
        <taxon>Sordariomycetes</taxon>
        <taxon>Hypocreomycetidae</taxon>
        <taxon>Hypocreales</taxon>
        <taxon>Ophiocordycipitaceae</taxon>
        <taxon>Purpureocillium</taxon>
    </lineage>
</organism>
<feature type="transmembrane region" description="Helical" evidence="10">
    <location>
        <begin position="314"/>
        <end position="331"/>
    </location>
</feature>
<feature type="transmembrane region" description="Helical" evidence="10">
    <location>
        <begin position="130"/>
        <end position="151"/>
    </location>
</feature>
<feature type="transmembrane region" description="Helical" evidence="10">
    <location>
        <begin position="48"/>
        <end position="67"/>
    </location>
</feature>
<evidence type="ECO:0000256" key="9">
    <source>
        <dbReference type="SAM" id="MobiDB-lite"/>
    </source>
</evidence>
<dbReference type="GO" id="GO:0022841">
    <property type="term" value="F:potassium ion leak channel activity"/>
    <property type="evidence" value="ECO:0007669"/>
    <property type="project" value="TreeGrafter"/>
</dbReference>
<dbReference type="Gene3D" id="1.10.287.70">
    <property type="match status" value="2"/>
</dbReference>
<feature type="transmembrane region" description="Helical" evidence="10">
    <location>
        <begin position="281"/>
        <end position="302"/>
    </location>
</feature>
<evidence type="ECO:0000256" key="1">
    <source>
        <dbReference type="ARBA" id="ARBA00004141"/>
    </source>
</evidence>
<feature type="transmembrane region" description="Helical" evidence="10">
    <location>
        <begin position="87"/>
        <end position="110"/>
    </location>
</feature>
<evidence type="ECO:0000256" key="10">
    <source>
        <dbReference type="SAM" id="Phobius"/>
    </source>
</evidence>
<evidence type="ECO:0000256" key="6">
    <source>
        <dbReference type="ARBA" id="ARBA00023136"/>
    </source>
</evidence>
<feature type="domain" description="Potassium channel" evidence="11">
    <location>
        <begin position="291"/>
        <end position="366"/>
    </location>
</feature>
<accession>A0AB34FS08</accession>